<evidence type="ECO:0000313" key="2">
    <source>
        <dbReference type="EnsemblProtists" id="EKX38276"/>
    </source>
</evidence>
<keyword evidence="3" id="KW-1185">Reference proteome</keyword>
<dbReference type="EMBL" id="JH993050">
    <property type="protein sequence ID" value="EKX38276.1"/>
    <property type="molecule type" value="Genomic_DNA"/>
</dbReference>
<evidence type="ECO:0000313" key="3">
    <source>
        <dbReference type="Proteomes" id="UP000011087"/>
    </source>
</evidence>
<dbReference type="PaxDb" id="55529-EKX38276"/>
<protein>
    <submittedName>
        <fullName evidence="1 2">Uncharacterized protein</fullName>
    </submittedName>
</protein>
<dbReference type="HOGENOM" id="CLU_1075407_0_0_1"/>
<reference evidence="1 3" key="1">
    <citation type="journal article" date="2012" name="Nature">
        <title>Algal genomes reveal evolutionary mosaicism and the fate of nucleomorphs.</title>
        <authorList>
            <consortium name="DOE Joint Genome Institute"/>
            <person name="Curtis B.A."/>
            <person name="Tanifuji G."/>
            <person name="Burki F."/>
            <person name="Gruber A."/>
            <person name="Irimia M."/>
            <person name="Maruyama S."/>
            <person name="Arias M.C."/>
            <person name="Ball S.G."/>
            <person name="Gile G.H."/>
            <person name="Hirakawa Y."/>
            <person name="Hopkins J.F."/>
            <person name="Kuo A."/>
            <person name="Rensing S.A."/>
            <person name="Schmutz J."/>
            <person name="Symeonidi A."/>
            <person name="Elias M."/>
            <person name="Eveleigh R.J."/>
            <person name="Herman E.K."/>
            <person name="Klute M.J."/>
            <person name="Nakayama T."/>
            <person name="Obornik M."/>
            <person name="Reyes-Prieto A."/>
            <person name="Armbrust E.V."/>
            <person name="Aves S.J."/>
            <person name="Beiko R.G."/>
            <person name="Coutinho P."/>
            <person name="Dacks J.B."/>
            <person name="Durnford D.G."/>
            <person name="Fast N.M."/>
            <person name="Green B.R."/>
            <person name="Grisdale C.J."/>
            <person name="Hempel F."/>
            <person name="Henrissat B."/>
            <person name="Hoppner M.P."/>
            <person name="Ishida K."/>
            <person name="Kim E."/>
            <person name="Koreny L."/>
            <person name="Kroth P.G."/>
            <person name="Liu Y."/>
            <person name="Malik S.B."/>
            <person name="Maier U.G."/>
            <person name="McRose D."/>
            <person name="Mock T."/>
            <person name="Neilson J.A."/>
            <person name="Onodera N.T."/>
            <person name="Poole A.M."/>
            <person name="Pritham E.J."/>
            <person name="Richards T.A."/>
            <person name="Rocap G."/>
            <person name="Roy S.W."/>
            <person name="Sarai C."/>
            <person name="Schaack S."/>
            <person name="Shirato S."/>
            <person name="Slamovits C.H."/>
            <person name="Spencer D.F."/>
            <person name="Suzuki S."/>
            <person name="Worden A.Z."/>
            <person name="Zauner S."/>
            <person name="Barry K."/>
            <person name="Bell C."/>
            <person name="Bharti A.K."/>
            <person name="Crow J.A."/>
            <person name="Grimwood J."/>
            <person name="Kramer R."/>
            <person name="Lindquist E."/>
            <person name="Lucas S."/>
            <person name="Salamov A."/>
            <person name="McFadden G.I."/>
            <person name="Lane C.E."/>
            <person name="Keeling P.J."/>
            <person name="Gray M.W."/>
            <person name="Grigoriev I.V."/>
            <person name="Archibald J.M."/>
        </authorList>
    </citation>
    <scope>NUCLEOTIDE SEQUENCE</scope>
    <source>
        <strain evidence="1 3">CCMP2712</strain>
    </source>
</reference>
<dbReference type="Proteomes" id="UP000011087">
    <property type="component" value="Unassembled WGS sequence"/>
</dbReference>
<dbReference type="GeneID" id="17295021"/>
<organism evidence="1">
    <name type="scientific">Guillardia theta (strain CCMP2712)</name>
    <name type="common">Cryptophyte</name>
    <dbReference type="NCBI Taxonomy" id="905079"/>
    <lineage>
        <taxon>Eukaryota</taxon>
        <taxon>Cryptophyceae</taxon>
        <taxon>Pyrenomonadales</taxon>
        <taxon>Geminigeraceae</taxon>
        <taxon>Guillardia</taxon>
    </lineage>
</organism>
<dbReference type="RefSeq" id="XP_005825256.1">
    <property type="nucleotide sequence ID" value="XM_005825199.1"/>
</dbReference>
<reference evidence="2" key="3">
    <citation type="submission" date="2015-06" db="UniProtKB">
        <authorList>
            <consortium name="EnsemblProtists"/>
        </authorList>
    </citation>
    <scope>IDENTIFICATION</scope>
</reference>
<reference evidence="3" key="2">
    <citation type="submission" date="2012-11" db="EMBL/GenBank/DDBJ databases">
        <authorList>
            <person name="Kuo A."/>
            <person name="Curtis B.A."/>
            <person name="Tanifuji G."/>
            <person name="Burki F."/>
            <person name="Gruber A."/>
            <person name="Irimia M."/>
            <person name="Maruyama S."/>
            <person name="Arias M.C."/>
            <person name="Ball S.G."/>
            <person name="Gile G.H."/>
            <person name="Hirakawa Y."/>
            <person name="Hopkins J.F."/>
            <person name="Rensing S.A."/>
            <person name="Schmutz J."/>
            <person name="Symeonidi A."/>
            <person name="Elias M."/>
            <person name="Eveleigh R.J."/>
            <person name="Herman E.K."/>
            <person name="Klute M.J."/>
            <person name="Nakayama T."/>
            <person name="Obornik M."/>
            <person name="Reyes-Prieto A."/>
            <person name="Armbrust E.V."/>
            <person name="Aves S.J."/>
            <person name="Beiko R.G."/>
            <person name="Coutinho P."/>
            <person name="Dacks J.B."/>
            <person name="Durnford D.G."/>
            <person name="Fast N.M."/>
            <person name="Green B.R."/>
            <person name="Grisdale C."/>
            <person name="Hempe F."/>
            <person name="Henrissat B."/>
            <person name="Hoppner M.P."/>
            <person name="Ishida K.-I."/>
            <person name="Kim E."/>
            <person name="Koreny L."/>
            <person name="Kroth P.G."/>
            <person name="Liu Y."/>
            <person name="Malik S.-B."/>
            <person name="Maier U.G."/>
            <person name="McRose D."/>
            <person name="Mock T."/>
            <person name="Neilson J.A."/>
            <person name="Onodera N.T."/>
            <person name="Poole A.M."/>
            <person name="Pritham E.J."/>
            <person name="Richards T.A."/>
            <person name="Rocap G."/>
            <person name="Roy S.W."/>
            <person name="Sarai C."/>
            <person name="Schaack S."/>
            <person name="Shirato S."/>
            <person name="Slamovits C.H."/>
            <person name="Spencer D.F."/>
            <person name="Suzuki S."/>
            <person name="Worden A.Z."/>
            <person name="Zauner S."/>
            <person name="Barry K."/>
            <person name="Bell C."/>
            <person name="Bharti A.K."/>
            <person name="Crow J.A."/>
            <person name="Grimwood J."/>
            <person name="Kramer R."/>
            <person name="Lindquist E."/>
            <person name="Lucas S."/>
            <person name="Salamov A."/>
            <person name="McFadden G.I."/>
            <person name="Lane C.E."/>
            <person name="Keeling P.J."/>
            <person name="Gray M.W."/>
            <person name="Grigoriev I.V."/>
            <person name="Archibald J.M."/>
        </authorList>
    </citation>
    <scope>NUCLEOTIDE SEQUENCE</scope>
    <source>
        <strain evidence="3">CCMP2712</strain>
    </source>
</reference>
<proteinExistence type="predicted"/>
<name>L1IPT2_GUITC</name>
<dbReference type="AlphaFoldDB" id="L1IPT2"/>
<accession>L1IPT2</accession>
<evidence type="ECO:0000313" key="1">
    <source>
        <dbReference type="EMBL" id="EKX38276.1"/>
    </source>
</evidence>
<sequence>MVDSNVKMQVAYASAILSVLCLGLICMKFGNQQNPSEQLEVFQRSVRGPKGRWGVQLLVPYSKARKQSLWGGDGLVTTGDYVDGRKTVPGLHTDCIPGVLRSDCSPAQEDGAWSKEAAAYIDRHTNGKHSQTMDVLQKNVDRAFKARDDFLNACLKDWRNCNKPAEEVTGYDDRIDDQNEAATFGIQGPATTDPWAFNYGKPALKDAGVPPPEQYSEYNPRMSDGAWNDVPLPSGANGDGLLTSTAYYASDGDYPGKIY</sequence>
<gene>
    <name evidence="1" type="ORF">GUITHDRAFT_144384</name>
</gene>
<dbReference type="EnsemblProtists" id="EKX38276">
    <property type="protein sequence ID" value="EKX38276"/>
    <property type="gene ID" value="GUITHDRAFT_144384"/>
</dbReference>
<dbReference type="KEGG" id="gtt:GUITHDRAFT_144384"/>